<evidence type="ECO:0000313" key="2">
    <source>
        <dbReference type="EMBL" id="SHH75391.1"/>
    </source>
</evidence>
<dbReference type="GO" id="GO:0016740">
    <property type="term" value="F:transferase activity"/>
    <property type="evidence" value="ECO:0007669"/>
    <property type="project" value="UniProtKB-KW"/>
</dbReference>
<dbReference type="InterPro" id="IPR029044">
    <property type="entry name" value="Nucleotide-diphossugar_trans"/>
</dbReference>
<dbReference type="Gene3D" id="3.90.550.10">
    <property type="entry name" value="Spore Coat Polysaccharide Biosynthesis Protein SpsA, Chain A"/>
    <property type="match status" value="1"/>
</dbReference>
<dbReference type="AlphaFoldDB" id="A0A1M5VJI7"/>
<evidence type="ECO:0000259" key="1">
    <source>
        <dbReference type="Pfam" id="PF00535"/>
    </source>
</evidence>
<dbReference type="PANTHER" id="PTHR43685:SF2">
    <property type="entry name" value="GLYCOSYLTRANSFERASE 2-LIKE DOMAIN-CONTAINING PROTEIN"/>
    <property type="match status" value="1"/>
</dbReference>
<sequence length="282" mass="32289">MNRVTSVLIITRTKDRPELLVRALDSVDQQSFSDYLHLVVNDGGNPDVLDAILAASPNDRRKVIHHPHSLGMEAATNSALRAHQARYVVVHDDDDSWQPEFLSEAVGYLDGHEKETGVVCNIQQVFEKVEEGRVTTLSSRPFNPAVAHFLRDDFFVANQFVPIAFLYRYAVHDEIGLYDERLRVCGDLDFHIRLLQRHSIGKLPGFLANYHIRVATPVPTLSNSVSDKAKHLHFAQQVIEAHDQRTLLQRMCSWWRVRLWYRAKNLLLRFCFRLNQGRASGA</sequence>
<accession>A0A1M5VJI7</accession>
<keyword evidence="2" id="KW-0808">Transferase</keyword>
<dbReference type="EMBL" id="FQXG01000004">
    <property type="protein sequence ID" value="SHH75391.1"/>
    <property type="molecule type" value="Genomic_DNA"/>
</dbReference>
<dbReference type="Proteomes" id="UP000184268">
    <property type="component" value="Unassembled WGS sequence"/>
</dbReference>
<reference evidence="2 3" key="1">
    <citation type="submission" date="2016-11" db="EMBL/GenBank/DDBJ databases">
        <authorList>
            <person name="Jaros S."/>
            <person name="Januszkiewicz K."/>
            <person name="Wedrychowicz H."/>
        </authorList>
    </citation>
    <scope>NUCLEOTIDE SEQUENCE [LARGE SCALE GENOMIC DNA]</scope>
    <source>
        <strain evidence="2 3">DSM 16917</strain>
    </source>
</reference>
<dbReference type="InterPro" id="IPR001173">
    <property type="entry name" value="Glyco_trans_2-like"/>
</dbReference>
<proteinExistence type="predicted"/>
<keyword evidence="3" id="KW-1185">Reference proteome</keyword>
<gene>
    <name evidence="2" type="ORF">SAMN02745129_2813</name>
</gene>
<dbReference type="STRING" id="299255.SAMN02745129_2813"/>
<evidence type="ECO:0000313" key="3">
    <source>
        <dbReference type="Proteomes" id="UP000184268"/>
    </source>
</evidence>
<dbReference type="InterPro" id="IPR050834">
    <property type="entry name" value="Glycosyltransf_2"/>
</dbReference>
<dbReference type="PANTHER" id="PTHR43685">
    <property type="entry name" value="GLYCOSYLTRANSFERASE"/>
    <property type="match status" value="1"/>
</dbReference>
<dbReference type="SUPFAM" id="SSF53448">
    <property type="entry name" value="Nucleotide-diphospho-sugar transferases"/>
    <property type="match status" value="1"/>
</dbReference>
<dbReference type="Pfam" id="PF00535">
    <property type="entry name" value="Glycos_transf_2"/>
    <property type="match status" value="1"/>
</dbReference>
<dbReference type="OrthoDB" id="9802649at2"/>
<name>A0A1M5VJI7_9GAMM</name>
<feature type="domain" description="Glycosyltransferase 2-like" evidence="1">
    <location>
        <begin position="8"/>
        <end position="150"/>
    </location>
</feature>
<organism evidence="2 3">
    <name type="scientific">Ferrimonas marina</name>
    <dbReference type="NCBI Taxonomy" id="299255"/>
    <lineage>
        <taxon>Bacteria</taxon>
        <taxon>Pseudomonadati</taxon>
        <taxon>Pseudomonadota</taxon>
        <taxon>Gammaproteobacteria</taxon>
        <taxon>Alteromonadales</taxon>
        <taxon>Ferrimonadaceae</taxon>
        <taxon>Ferrimonas</taxon>
    </lineage>
</organism>
<protein>
    <submittedName>
        <fullName evidence="2">Glycosyltransferase, GT2 family</fullName>
    </submittedName>
</protein>